<sequence>MMYMHYTTRRVKSHFQTRAKQREGGNETVAGRRLLTSIDVAVDGLHTSLDAKGIMMAVSRLI</sequence>
<accession>A0A8H7E352</accession>
<organism evidence="1 2">
    <name type="scientific">Endocarpon pusillum</name>
    <dbReference type="NCBI Taxonomy" id="364733"/>
    <lineage>
        <taxon>Eukaryota</taxon>
        <taxon>Fungi</taxon>
        <taxon>Dikarya</taxon>
        <taxon>Ascomycota</taxon>
        <taxon>Pezizomycotina</taxon>
        <taxon>Eurotiomycetes</taxon>
        <taxon>Chaetothyriomycetidae</taxon>
        <taxon>Verrucariales</taxon>
        <taxon>Verrucariaceae</taxon>
        <taxon>Endocarpon</taxon>
    </lineage>
</organism>
<protein>
    <submittedName>
        <fullName evidence="1">Uncharacterized protein</fullName>
    </submittedName>
</protein>
<evidence type="ECO:0000313" key="2">
    <source>
        <dbReference type="Proteomes" id="UP000606974"/>
    </source>
</evidence>
<evidence type="ECO:0000313" key="1">
    <source>
        <dbReference type="EMBL" id="KAF7506398.1"/>
    </source>
</evidence>
<name>A0A8H7E352_9EURO</name>
<gene>
    <name evidence="1" type="ORF">GJ744_011752</name>
</gene>
<keyword evidence="2" id="KW-1185">Reference proteome</keyword>
<comment type="caution">
    <text evidence="1">The sequence shown here is derived from an EMBL/GenBank/DDBJ whole genome shotgun (WGS) entry which is preliminary data.</text>
</comment>
<dbReference type="EMBL" id="JAACFV010000087">
    <property type="protein sequence ID" value="KAF7506398.1"/>
    <property type="molecule type" value="Genomic_DNA"/>
</dbReference>
<dbReference type="Proteomes" id="UP000606974">
    <property type="component" value="Unassembled WGS sequence"/>
</dbReference>
<reference evidence="1" key="1">
    <citation type="submission" date="2020-02" db="EMBL/GenBank/DDBJ databases">
        <authorList>
            <person name="Palmer J.M."/>
        </authorList>
    </citation>
    <scope>NUCLEOTIDE SEQUENCE</scope>
    <source>
        <strain evidence="1">EPUS1.4</strain>
        <tissue evidence="1">Thallus</tissue>
    </source>
</reference>
<proteinExistence type="predicted"/>
<dbReference type="AlphaFoldDB" id="A0A8H7E352"/>